<sequence>MAEGGVGTCPQVFVVDSQATHVSMPSEKKQRWMRGGQRFFLPLVGLVVFGLIVEGCFIYKLYKKTEVISLCRLHPLCQNLSNPSASGQQGGVLMSQVGPRGESNEIPVVQHHLDQIQQRPFAHLMGANKPVGESNVVLWVNEGGEAITHNMRYDTGRLLVEKEGYYYLYSKVQLNTADECLLIQHKVMKNTSAYGHSIELMKSKSFRCWTPKPPSQKGSGAEDLWNSFLAGIFHLQSGDKIFVTLENIQKIRPGSVDNFMGAFMIFP</sequence>
<dbReference type="SUPFAM" id="SSF49842">
    <property type="entry name" value="TNF-like"/>
    <property type="match status" value="1"/>
</dbReference>
<evidence type="ECO:0000313" key="7">
    <source>
        <dbReference type="Ensembl" id="ENSMALP00000005506.1"/>
    </source>
</evidence>
<evidence type="ECO:0000256" key="4">
    <source>
        <dbReference type="ARBA" id="ARBA00023136"/>
    </source>
</evidence>
<comment type="subcellular location">
    <subcellularLocation>
        <location evidence="1">Membrane</location>
    </subcellularLocation>
</comment>
<dbReference type="GO" id="GO:0005615">
    <property type="term" value="C:extracellular space"/>
    <property type="evidence" value="ECO:0007669"/>
    <property type="project" value="UniProtKB-KW"/>
</dbReference>
<dbReference type="OrthoDB" id="6116320at2759"/>
<dbReference type="GeneID" id="109952415"/>
<feature type="transmembrane region" description="Helical" evidence="5">
    <location>
        <begin position="39"/>
        <end position="62"/>
    </location>
</feature>
<dbReference type="Pfam" id="PF00229">
    <property type="entry name" value="TNF"/>
    <property type="match status" value="1"/>
</dbReference>
<keyword evidence="5" id="KW-1133">Transmembrane helix</keyword>
<dbReference type="InterPro" id="IPR008983">
    <property type="entry name" value="Tumour_necrosis_fac-like_dom"/>
</dbReference>
<dbReference type="Proteomes" id="UP000261600">
    <property type="component" value="Unplaced"/>
</dbReference>
<keyword evidence="4 5" id="KW-0472">Membrane</keyword>
<evidence type="ECO:0000256" key="1">
    <source>
        <dbReference type="ARBA" id="ARBA00004370"/>
    </source>
</evidence>
<dbReference type="Ensembl" id="ENSMALT00000005631.1">
    <property type="protein sequence ID" value="ENSMALP00000005506.1"/>
    <property type="gene ID" value="ENSMALG00000003946.1"/>
</dbReference>
<protein>
    <recommendedName>
        <fullName evidence="6">THD domain-containing protein</fullName>
    </recommendedName>
</protein>
<keyword evidence="3" id="KW-0202">Cytokine</keyword>
<dbReference type="Gene3D" id="2.60.120.40">
    <property type="match status" value="1"/>
</dbReference>
<dbReference type="InterPro" id="IPR006052">
    <property type="entry name" value="TNF_dom"/>
</dbReference>
<keyword evidence="5" id="KW-0812">Transmembrane</keyword>
<dbReference type="STRING" id="43700.ENSMALP00000005506"/>
<feature type="domain" description="THD" evidence="6">
    <location>
        <begin position="120"/>
        <end position="265"/>
    </location>
</feature>
<dbReference type="CDD" id="cd00184">
    <property type="entry name" value="TNF"/>
    <property type="match status" value="1"/>
</dbReference>
<proteinExistence type="inferred from homology"/>
<dbReference type="RefSeq" id="XP_020443140.1">
    <property type="nucleotide sequence ID" value="XM_020587484.1"/>
</dbReference>
<reference evidence="7" key="1">
    <citation type="submission" date="2025-05" db="UniProtKB">
        <authorList>
            <consortium name="Ensembl"/>
        </authorList>
    </citation>
    <scope>IDENTIFICATION</scope>
</reference>
<dbReference type="SMART" id="SM00207">
    <property type="entry name" value="TNF"/>
    <property type="match status" value="1"/>
</dbReference>
<evidence type="ECO:0000313" key="8">
    <source>
        <dbReference type="Proteomes" id="UP000261600"/>
    </source>
</evidence>
<comment type="similarity">
    <text evidence="2">Belongs to the tumor necrosis factor family.</text>
</comment>
<dbReference type="PANTHER" id="PTHR11471:SF56">
    <property type="entry name" value="TUMOR NECROSIS FACTOR LIGAND SUPERFAMILY MEMBER 14-LIKE"/>
    <property type="match status" value="1"/>
</dbReference>
<dbReference type="KEGG" id="malb:109952415"/>
<dbReference type="AlphaFoldDB" id="A0A3Q3IXB5"/>
<dbReference type="PANTHER" id="PTHR11471">
    <property type="entry name" value="TUMOR NECROSIS FACTOR FAMILY MEMBER"/>
    <property type="match status" value="1"/>
</dbReference>
<dbReference type="Ensembl" id="ENSMALT00000005645.1">
    <property type="protein sequence ID" value="ENSMALP00000005520.1"/>
    <property type="gene ID" value="ENSMALG00000003946.1"/>
</dbReference>
<dbReference type="GO" id="GO:0005125">
    <property type="term" value="F:cytokine activity"/>
    <property type="evidence" value="ECO:0007669"/>
    <property type="project" value="UniProtKB-KW"/>
</dbReference>
<evidence type="ECO:0000259" key="6">
    <source>
        <dbReference type="PROSITE" id="PS50049"/>
    </source>
</evidence>
<dbReference type="GO" id="GO:0005164">
    <property type="term" value="F:tumor necrosis factor receptor binding"/>
    <property type="evidence" value="ECO:0007669"/>
    <property type="project" value="InterPro"/>
</dbReference>
<evidence type="ECO:0000256" key="5">
    <source>
        <dbReference type="SAM" id="Phobius"/>
    </source>
</evidence>
<dbReference type="GO" id="GO:0016020">
    <property type="term" value="C:membrane"/>
    <property type="evidence" value="ECO:0007669"/>
    <property type="project" value="UniProtKB-SubCell"/>
</dbReference>
<dbReference type="PROSITE" id="PS50049">
    <property type="entry name" value="THD_2"/>
    <property type="match status" value="1"/>
</dbReference>
<dbReference type="RefSeq" id="XP_020443141.1">
    <property type="nucleotide sequence ID" value="XM_020587485.1"/>
</dbReference>
<dbReference type="GO" id="GO:0006955">
    <property type="term" value="P:immune response"/>
    <property type="evidence" value="ECO:0007669"/>
    <property type="project" value="InterPro"/>
</dbReference>
<organism evidence="7 8">
    <name type="scientific">Monopterus albus</name>
    <name type="common">Swamp eel</name>
    <dbReference type="NCBI Taxonomy" id="43700"/>
    <lineage>
        <taxon>Eukaryota</taxon>
        <taxon>Metazoa</taxon>
        <taxon>Chordata</taxon>
        <taxon>Craniata</taxon>
        <taxon>Vertebrata</taxon>
        <taxon>Euteleostomi</taxon>
        <taxon>Actinopterygii</taxon>
        <taxon>Neopterygii</taxon>
        <taxon>Teleostei</taxon>
        <taxon>Neoteleostei</taxon>
        <taxon>Acanthomorphata</taxon>
        <taxon>Anabantaria</taxon>
        <taxon>Synbranchiformes</taxon>
        <taxon>Synbranchidae</taxon>
        <taxon>Monopterus</taxon>
    </lineage>
</organism>
<evidence type="ECO:0000256" key="3">
    <source>
        <dbReference type="ARBA" id="ARBA00022514"/>
    </source>
</evidence>
<accession>A0A3Q3IXB5</accession>
<name>A0A3Q3IXB5_MONAL</name>
<evidence type="ECO:0000256" key="2">
    <source>
        <dbReference type="ARBA" id="ARBA00008670"/>
    </source>
</evidence>
<keyword evidence="8" id="KW-1185">Reference proteome</keyword>